<sequence>MMRDNEKQQSGDIDIFSLNGLVSHDNVVGPFGCGIDLLNDFIRTDAMKQDSEMLSATTIMMMGNELIGYFTVCASEVSLAKKFKRSNTKYFTNQLRVYPAFKITHFAIKEEHQGQGYGSALMNALFRICSINISPYVKFPVLVVDSLNEKSTSFYKSMGFADIVHFSGAGEHLMGIATKQVQETIYREMEDMLHN</sequence>
<name>A0ABX4XRZ8_9LIST</name>
<comment type="caution">
    <text evidence="7">The sequence shown here is derived from an EMBL/GenBank/DDBJ whole genome shotgun (WGS) entry which is preliminary data.</text>
</comment>
<dbReference type="PANTHER" id="PTHR36449:SF1">
    <property type="entry name" value="ACETYLTRANSFERASE"/>
    <property type="match status" value="1"/>
</dbReference>
<dbReference type="SUPFAM" id="SSF55729">
    <property type="entry name" value="Acyl-CoA N-acyltransferases (Nat)"/>
    <property type="match status" value="1"/>
</dbReference>
<proteinExistence type="predicted"/>
<evidence type="ECO:0000313" key="7">
    <source>
        <dbReference type="EMBL" id="PNP95088.1"/>
    </source>
</evidence>
<dbReference type="CDD" id="cd04301">
    <property type="entry name" value="NAT_SF"/>
    <property type="match status" value="1"/>
</dbReference>
<feature type="domain" description="N-acetyltransferase" evidence="6">
    <location>
        <begin position="103"/>
        <end position="179"/>
    </location>
</feature>
<gene>
    <name evidence="7" type="ORF">BMT55_01705</name>
</gene>
<reference evidence="7 8" key="1">
    <citation type="submission" date="2016-11" db="EMBL/GenBank/DDBJ databases">
        <title>Whole Genome Sequence of Listeria newyorkensis.</title>
        <authorList>
            <person name="Frink S."/>
            <person name="Morales C."/>
            <person name="Kiang D."/>
        </authorList>
    </citation>
    <scope>NUCLEOTIDE SEQUENCE [LARGE SCALE GENOMIC DNA]</scope>
    <source>
        <strain evidence="7 8">F1604011-044</strain>
    </source>
</reference>
<evidence type="ECO:0000256" key="2">
    <source>
        <dbReference type="ARBA" id="ARBA00022649"/>
    </source>
</evidence>
<dbReference type="Proteomes" id="UP000236500">
    <property type="component" value="Unassembled WGS sequence"/>
</dbReference>
<keyword evidence="4" id="KW-0012">Acyltransferase</keyword>
<evidence type="ECO:0000313" key="8">
    <source>
        <dbReference type="Proteomes" id="UP000236500"/>
    </source>
</evidence>
<evidence type="ECO:0000256" key="4">
    <source>
        <dbReference type="ARBA" id="ARBA00023315"/>
    </source>
</evidence>
<evidence type="ECO:0000259" key="6">
    <source>
        <dbReference type="PROSITE" id="PS51186"/>
    </source>
</evidence>
<comment type="catalytic activity">
    <reaction evidence="5">
        <text>glycyl-tRNA(Gly) + acetyl-CoA = N-acetylglycyl-tRNA(Gly) + CoA + H(+)</text>
        <dbReference type="Rhea" id="RHEA:81867"/>
        <dbReference type="Rhea" id="RHEA-COMP:9683"/>
        <dbReference type="Rhea" id="RHEA-COMP:19766"/>
        <dbReference type="ChEBI" id="CHEBI:15378"/>
        <dbReference type="ChEBI" id="CHEBI:57287"/>
        <dbReference type="ChEBI" id="CHEBI:57288"/>
        <dbReference type="ChEBI" id="CHEBI:78522"/>
        <dbReference type="ChEBI" id="CHEBI:232036"/>
    </reaction>
</comment>
<dbReference type="PANTHER" id="PTHR36449">
    <property type="entry name" value="ACETYLTRANSFERASE-RELATED"/>
    <property type="match status" value="1"/>
</dbReference>
<dbReference type="InterPro" id="IPR016181">
    <property type="entry name" value="Acyl_CoA_acyltransferase"/>
</dbReference>
<keyword evidence="2" id="KW-1277">Toxin-antitoxin system</keyword>
<organism evidence="7 8">
    <name type="scientific">Listeria newyorkensis</name>
    <dbReference type="NCBI Taxonomy" id="1497681"/>
    <lineage>
        <taxon>Bacteria</taxon>
        <taxon>Bacillati</taxon>
        <taxon>Bacillota</taxon>
        <taxon>Bacilli</taxon>
        <taxon>Bacillales</taxon>
        <taxon>Listeriaceae</taxon>
        <taxon>Listeria</taxon>
    </lineage>
</organism>
<keyword evidence="3" id="KW-0808">Transferase</keyword>
<dbReference type="Gene3D" id="3.40.630.30">
    <property type="match status" value="1"/>
</dbReference>
<evidence type="ECO:0000256" key="5">
    <source>
        <dbReference type="ARBA" id="ARBA00049880"/>
    </source>
</evidence>
<dbReference type="PROSITE" id="PS51186">
    <property type="entry name" value="GNAT"/>
    <property type="match status" value="1"/>
</dbReference>
<dbReference type="InterPro" id="IPR000182">
    <property type="entry name" value="GNAT_dom"/>
</dbReference>
<protein>
    <recommendedName>
        <fullName evidence="6">N-acetyltransferase domain-containing protein</fullName>
    </recommendedName>
</protein>
<evidence type="ECO:0000256" key="1">
    <source>
        <dbReference type="ARBA" id="ARBA00022491"/>
    </source>
</evidence>
<dbReference type="EMBL" id="MPDH01000001">
    <property type="protein sequence ID" value="PNP95088.1"/>
    <property type="molecule type" value="Genomic_DNA"/>
</dbReference>
<evidence type="ECO:0000256" key="3">
    <source>
        <dbReference type="ARBA" id="ARBA00022679"/>
    </source>
</evidence>
<keyword evidence="8" id="KW-1185">Reference proteome</keyword>
<keyword evidence="1" id="KW-0678">Repressor</keyword>
<accession>A0ABX4XRZ8</accession>
<dbReference type="Pfam" id="PF13508">
    <property type="entry name" value="Acetyltransf_7"/>
    <property type="match status" value="1"/>
</dbReference>
<dbReference type="RefSeq" id="WP_036090701.1">
    <property type="nucleotide sequence ID" value="NZ_BJEY01000026.1"/>
</dbReference>